<dbReference type="InterPro" id="IPR036770">
    <property type="entry name" value="Ankyrin_rpt-contain_sf"/>
</dbReference>
<dbReference type="Pfam" id="PF00023">
    <property type="entry name" value="Ank"/>
    <property type="match status" value="1"/>
</dbReference>
<organism evidence="5 6">
    <name type="scientific">Fraxinus pennsylvanica</name>
    <dbReference type="NCBI Taxonomy" id="56036"/>
    <lineage>
        <taxon>Eukaryota</taxon>
        <taxon>Viridiplantae</taxon>
        <taxon>Streptophyta</taxon>
        <taxon>Embryophyta</taxon>
        <taxon>Tracheophyta</taxon>
        <taxon>Spermatophyta</taxon>
        <taxon>Magnoliopsida</taxon>
        <taxon>eudicotyledons</taxon>
        <taxon>Gunneridae</taxon>
        <taxon>Pentapetalae</taxon>
        <taxon>asterids</taxon>
        <taxon>lamiids</taxon>
        <taxon>Lamiales</taxon>
        <taxon>Oleaceae</taxon>
        <taxon>Oleeae</taxon>
        <taxon>Fraxinus</taxon>
    </lineage>
</organism>
<keyword evidence="2 3" id="KW-0040">ANK repeat</keyword>
<feature type="region of interest" description="Disordered" evidence="4">
    <location>
        <begin position="570"/>
        <end position="599"/>
    </location>
</feature>
<dbReference type="Gene3D" id="1.25.40.20">
    <property type="entry name" value="Ankyrin repeat-containing domain"/>
    <property type="match status" value="3"/>
</dbReference>
<evidence type="ECO:0000313" key="5">
    <source>
        <dbReference type="EMBL" id="CAI9763150.1"/>
    </source>
</evidence>
<dbReference type="PROSITE" id="PS50088">
    <property type="entry name" value="ANK_REPEAT"/>
    <property type="match status" value="2"/>
</dbReference>
<feature type="compositionally biased region" description="Low complexity" evidence="4">
    <location>
        <begin position="579"/>
        <end position="595"/>
    </location>
</feature>
<evidence type="ECO:0000256" key="1">
    <source>
        <dbReference type="ARBA" id="ARBA00022737"/>
    </source>
</evidence>
<accession>A0AAD2DTQ8</accession>
<feature type="region of interest" description="Disordered" evidence="4">
    <location>
        <begin position="452"/>
        <end position="483"/>
    </location>
</feature>
<evidence type="ECO:0000256" key="2">
    <source>
        <dbReference type="ARBA" id="ARBA00023043"/>
    </source>
</evidence>
<protein>
    <submittedName>
        <fullName evidence="5">Uncharacterized protein</fullName>
    </submittedName>
</protein>
<dbReference type="InterPro" id="IPR002110">
    <property type="entry name" value="Ankyrin_rpt"/>
</dbReference>
<dbReference type="PROSITE" id="PS50297">
    <property type="entry name" value="ANK_REP_REGION"/>
    <property type="match status" value="2"/>
</dbReference>
<feature type="compositionally biased region" description="Polar residues" evidence="4">
    <location>
        <begin position="452"/>
        <end position="463"/>
    </location>
</feature>
<keyword evidence="1" id="KW-0677">Repeat</keyword>
<dbReference type="PANTHER" id="PTHR24126">
    <property type="entry name" value="ANKYRIN REPEAT, PH AND SEC7 DOMAIN CONTAINING PROTEIN SECG-RELATED"/>
    <property type="match status" value="1"/>
</dbReference>
<dbReference type="Proteomes" id="UP000834106">
    <property type="component" value="Chromosome 6"/>
</dbReference>
<feature type="repeat" description="ANK" evidence="3">
    <location>
        <begin position="222"/>
        <end position="254"/>
    </location>
</feature>
<evidence type="ECO:0000256" key="4">
    <source>
        <dbReference type="SAM" id="MobiDB-lite"/>
    </source>
</evidence>
<feature type="region of interest" description="Disordered" evidence="4">
    <location>
        <begin position="515"/>
        <end position="538"/>
    </location>
</feature>
<evidence type="ECO:0000313" key="6">
    <source>
        <dbReference type="Proteomes" id="UP000834106"/>
    </source>
</evidence>
<sequence>MPPTYFPLRWESTGDQWWFASPIDWAAANGHYDLVRELLRLDGNHLIQLTSLRRIRRIETVWDDEEQFDDVAKCRSQVAKKLLSECEIKKGKTSLLGAGYGGWLLYTAASAGDLGFVQELLERDPLLVFGEADYGVTDILYAAARSKNLEVFRIVFDFAASPRFSTGNGRENEQQSEEIPSGYKWEMMNRALHAAARGGNLKLLKELLGECSDDILAYRDVQGATLLHAAAARGQVELVKDLVASFDIISSIDNLGNTALHVAAHRGQFAVVEALILASPSTINNRNNAGETFLHTVVTGFQTPGFRRMDHQIKLMKQLVCGRIFSIEEIINAQNNDGRTALHLAIIGNIHSDLVELLMTVQAINVNIRDRDGMAPLDILRQQPCSASSETLTRQLISAGGIFSCQDLLARKVIASHVKRQSIGNSPGTSFRISDMEIFLYTGVGDASDGSRSAGMSTCSNEPNQHESRIENHDTGKVNKPGSINYAGERLKRLLHWPKMKSRTKERLKKLVGVASSSASEEAPIPLRQRFSKPSSLLNNKRALSVRSNQPSPAKKKLASGLIQGVMQSIPHTSVPRQSRSSSFSKLSLSSQSSLDAQGGTQIENEIAGTSCSQMNDHVTNNSVPKIGLVNKRSMNQYLCFGAPGQLVEGRSSGAQPYDIYEQSVLSMA</sequence>
<dbReference type="AlphaFoldDB" id="A0AAD2DTQ8"/>
<dbReference type="SUPFAM" id="SSF48403">
    <property type="entry name" value="Ankyrin repeat"/>
    <property type="match status" value="1"/>
</dbReference>
<feature type="repeat" description="ANK" evidence="3">
    <location>
        <begin position="255"/>
        <end position="288"/>
    </location>
</feature>
<reference evidence="5" key="1">
    <citation type="submission" date="2023-05" db="EMBL/GenBank/DDBJ databases">
        <authorList>
            <person name="Huff M."/>
        </authorList>
    </citation>
    <scope>NUCLEOTIDE SEQUENCE</scope>
</reference>
<keyword evidence="6" id="KW-1185">Reference proteome</keyword>
<dbReference type="SMART" id="SM00248">
    <property type="entry name" value="ANK"/>
    <property type="match status" value="7"/>
</dbReference>
<dbReference type="PANTHER" id="PTHR24126:SF40">
    <property type="entry name" value="ANKYRIN REPEAT FAMILY PROTEIN"/>
    <property type="match status" value="1"/>
</dbReference>
<name>A0AAD2DTQ8_9LAMI</name>
<dbReference type="EMBL" id="OU503041">
    <property type="protein sequence ID" value="CAI9763150.1"/>
    <property type="molecule type" value="Genomic_DNA"/>
</dbReference>
<feature type="compositionally biased region" description="Basic and acidic residues" evidence="4">
    <location>
        <begin position="464"/>
        <end position="477"/>
    </location>
</feature>
<dbReference type="Pfam" id="PF12796">
    <property type="entry name" value="Ank_2"/>
    <property type="match status" value="1"/>
</dbReference>
<gene>
    <name evidence="5" type="ORF">FPE_LOCUS10580</name>
</gene>
<proteinExistence type="predicted"/>
<evidence type="ECO:0000256" key="3">
    <source>
        <dbReference type="PROSITE-ProRule" id="PRU00023"/>
    </source>
</evidence>